<dbReference type="Pfam" id="PF00970">
    <property type="entry name" value="FAD_binding_6"/>
    <property type="match status" value="1"/>
</dbReference>
<evidence type="ECO:0000313" key="10">
    <source>
        <dbReference type="EMBL" id="MDO1449225.1"/>
    </source>
</evidence>
<keyword evidence="4" id="KW-0479">Metal-binding</keyword>
<organism evidence="10 11">
    <name type="scientific">Rhodocytophaga aerolata</name>
    <dbReference type="NCBI Taxonomy" id="455078"/>
    <lineage>
        <taxon>Bacteria</taxon>
        <taxon>Pseudomonadati</taxon>
        <taxon>Bacteroidota</taxon>
        <taxon>Cytophagia</taxon>
        <taxon>Cytophagales</taxon>
        <taxon>Rhodocytophagaceae</taxon>
        <taxon>Rhodocytophaga</taxon>
    </lineage>
</organism>
<reference evidence="10" key="1">
    <citation type="submission" date="2023-07" db="EMBL/GenBank/DDBJ databases">
        <title>The genome sequence of Rhodocytophaga aerolata KACC 12507.</title>
        <authorList>
            <person name="Zhang X."/>
        </authorList>
    </citation>
    <scope>NUCLEOTIDE SEQUENCE</scope>
    <source>
        <strain evidence="10">KACC 12507</strain>
    </source>
</reference>
<evidence type="ECO:0000256" key="5">
    <source>
        <dbReference type="ARBA" id="ARBA00022827"/>
    </source>
</evidence>
<evidence type="ECO:0000256" key="8">
    <source>
        <dbReference type="ARBA" id="ARBA00023014"/>
    </source>
</evidence>
<evidence type="ECO:0000259" key="9">
    <source>
        <dbReference type="PROSITE" id="PS51384"/>
    </source>
</evidence>
<sequence>MKTYQRLLKVKNVVKETMDAITIYFDDADQKINYKPGQFFTLTKEIEGKRVSRTYSICTSPYLDAILAVTIKKVPNGVMSNYLVEHIQKGDVLEVSGPNGNFTTELLY</sequence>
<dbReference type="PANTHER" id="PTHR47354:SF8">
    <property type="entry name" value="1,2-PHENYLACETYL-COA EPOXIDASE, SUBUNIT E"/>
    <property type="match status" value="1"/>
</dbReference>
<evidence type="ECO:0000256" key="4">
    <source>
        <dbReference type="ARBA" id="ARBA00022723"/>
    </source>
</evidence>
<comment type="cofactor">
    <cofactor evidence="1">
        <name>FAD</name>
        <dbReference type="ChEBI" id="CHEBI:57692"/>
    </cofactor>
</comment>
<dbReference type="Gene3D" id="2.40.30.10">
    <property type="entry name" value="Translation factors"/>
    <property type="match status" value="1"/>
</dbReference>
<keyword evidence="8" id="KW-0411">Iron-sulfur</keyword>
<keyword evidence="2" id="KW-0285">Flavoprotein</keyword>
<dbReference type="EMBL" id="JAUKPO010000017">
    <property type="protein sequence ID" value="MDO1449225.1"/>
    <property type="molecule type" value="Genomic_DNA"/>
</dbReference>
<evidence type="ECO:0000313" key="11">
    <source>
        <dbReference type="Proteomes" id="UP001168528"/>
    </source>
</evidence>
<gene>
    <name evidence="10" type="ORF">Q0590_23310</name>
</gene>
<keyword evidence="5" id="KW-0274">FAD</keyword>
<keyword evidence="11" id="KW-1185">Reference proteome</keyword>
<feature type="domain" description="FAD-binding FR-type" evidence="9">
    <location>
        <begin position="3"/>
        <end position="105"/>
    </location>
</feature>
<dbReference type="SUPFAM" id="SSF63380">
    <property type="entry name" value="Riboflavin synthase domain-like"/>
    <property type="match status" value="1"/>
</dbReference>
<evidence type="ECO:0000256" key="7">
    <source>
        <dbReference type="ARBA" id="ARBA00023004"/>
    </source>
</evidence>
<evidence type="ECO:0000256" key="2">
    <source>
        <dbReference type="ARBA" id="ARBA00022630"/>
    </source>
</evidence>
<keyword evidence="3" id="KW-0001">2Fe-2S</keyword>
<accession>A0ABT8RAU5</accession>
<dbReference type="Proteomes" id="UP001168528">
    <property type="component" value="Unassembled WGS sequence"/>
</dbReference>
<keyword evidence="6" id="KW-0560">Oxidoreductase</keyword>
<evidence type="ECO:0000256" key="3">
    <source>
        <dbReference type="ARBA" id="ARBA00022714"/>
    </source>
</evidence>
<dbReference type="InterPro" id="IPR008333">
    <property type="entry name" value="Cbr1-like_FAD-bd_dom"/>
</dbReference>
<name>A0ABT8RAU5_9BACT</name>
<evidence type="ECO:0000256" key="6">
    <source>
        <dbReference type="ARBA" id="ARBA00023002"/>
    </source>
</evidence>
<dbReference type="InterPro" id="IPR017938">
    <property type="entry name" value="Riboflavin_synthase-like_b-brl"/>
</dbReference>
<comment type="caution">
    <text evidence="10">The sequence shown here is derived from an EMBL/GenBank/DDBJ whole genome shotgun (WGS) entry which is preliminary data.</text>
</comment>
<dbReference type="InterPro" id="IPR017927">
    <property type="entry name" value="FAD-bd_FR_type"/>
</dbReference>
<dbReference type="RefSeq" id="WP_302040027.1">
    <property type="nucleotide sequence ID" value="NZ_JAUKPO010000017.1"/>
</dbReference>
<proteinExistence type="predicted"/>
<protein>
    <submittedName>
        <fullName evidence="10">FAD-binding oxidoreductase</fullName>
    </submittedName>
</protein>
<dbReference type="PANTHER" id="PTHR47354">
    <property type="entry name" value="NADH OXIDOREDUCTASE HCR"/>
    <property type="match status" value="1"/>
</dbReference>
<dbReference type="PROSITE" id="PS51384">
    <property type="entry name" value="FAD_FR"/>
    <property type="match status" value="1"/>
</dbReference>
<dbReference type="InterPro" id="IPR050415">
    <property type="entry name" value="MRET"/>
</dbReference>
<evidence type="ECO:0000256" key="1">
    <source>
        <dbReference type="ARBA" id="ARBA00001974"/>
    </source>
</evidence>
<keyword evidence="7" id="KW-0408">Iron</keyword>